<dbReference type="GO" id="GO:0006047">
    <property type="term" value="P:UDP-N-acetylglucosamine metabolic process"/>
    <property type="evidence" value="ECO:0007669"/>
    <property type="project" value="InterPro"/>
</dbReference>
<dbReference type="GO" id="GO:0004553">
    <property type="term" value="F:hydrolase activity, hydrolyzing O-glycosyl compounds"/>
    <property type="evidence" value="ECO:0007669"/>
    <property type="project" value="InterPro"/>
</dbReference>
<feature type="domain" description="UDP-N-acetylglucosamine 2-epimerase" evidence="1">
    <location>
        <begin position="38"/>
        <end position="368"/>
    </location>
</feature>
<dbReference type="PANTHER" id="PTHR43174">
    <property type="entry name" value="UDP-N-ACETYLGLUCOSAMINE 2-EPIMERASE"/>
    <property type="match status" value="1"/>
</dbReference>
<dbReference type="Gene3D" id="3.40.50.2000">
    <property type="entry name" value="Glycogen Phosphorylase B"/>
    <property type="match status" value="2"/>
</dbReference>
<organism evidence="2">
    <name type="scientific">freshwater metagenome</name>
    <dbReference type="NCBI Taxonomy" id="449393"/>
    <lineage>
        <taxon>unclassified sequences</taxon>
        <taxon>metagenomes</taxon>
        <taxon>ecological metagenomes</taxon>
    </lineage>
</organism>
<dbReference type="PANTHER" id="PTHR43174:SF3">
    <property type="entry name" value="UDP-N-ACETYLGLUCOSAMINE 2-EPIMERASE"/>
    <property type="match status" value="1"/>
</dbReference>
<dbReference type="Pfam" id="PF02350">
    <property type="entry name" value="Epimerase_2"/>
    <property type="match status" value="1"/>
</dbReference>
<dbReference type="NCBIfam" id="TIGR03568">
    <property type="entry name" value="NeuC_NnaA"/>
    <property type="match status" value="1"/>
</dbReference>
<dbReference type="AlphaFoldDB" id="A0A6J7FP07"/>
<name>A0A6J7FP07_9ZZZZ</name>
<dbReference type="InterPro" id="IPR020004">
    <property type="entry name" value="UDP-GlcNAc_Epase"/>
</dbReference>
<dbReference type="InterPro" id="IPR029767">
    <property type="entry name" value="WecB-like"/>
</dbReference>
<reference evidence="2" key="1">
    <citation type="submission" date="2020-05" db="EMBL/GenBank/DDBJ databases">
        <authorList>
            <person name="Chiriac C."/>
            <person name="Salcher M."/>
            <person name="Ghai R."/>
            <person name="Kavagutti S V."/>
        </authorList>
    </citation>
    <scope>NUCLEOTIDE SEQUENCE</scope>
</reference>
<evidence type="ECO:0000313" key="2">
    <source>
        <dbReference type="EMBL" id="CAB4897217.1"/>
    </source>
</evidence>
<sequence>MSIVEHNPPATRHICFLTGTRADFGKLKPLIVGASELPGIRVTVLVTGMHLMPKYGSTVNEVRRLEPGVHIREFDNQTEGDSMDRILARTIEGLAELIDEDRPDLIVVHGDRVEALGGAAGGALRNVAVAHVEGGELSGTIDGVLRHAVSKLSHIHLVANEESKRRVVQLGEDAATVWAIGSPDIDVMLSDSLPSLSEVLTDYEIPFNTYALVILHGVTTEDEQTNALVATGMIDALLERDGNAVVVHPNNDPGSEVILDAYDRLAGDERFRVFPSLRFEAFLTLLRHSEMLIGNSSAGIREAPIYGVPSVDIGSRQRGRADHPSILHSGISKVDVAAAMKAATAMEQSEPSLQFGTGDSAERFCALLAGNEIWARGVDKVFQDLLISED</sequence>
<protein>
    <submittedName>
        <fullName evidence="2">Unannotated protein</fullName>
    </submittedName>
</protein>
<gene>
    <name evidence="2" type="ORF">UFOPK3519_00651</name>
</gene>
<dbReference type="InterPro" id="IPR003331">
    <property type="entry name" value="UDP_GlcNAc_Epimerase_2_dom"/>
</dbReference>
<proteinExistence type="predicted"/>
<accession>A0A6J7FP07</accession>
<dbReference type="EMBL" id="CAFBMG010000036">
    <property type="protein sequence ID" value="CAB4897217.1"/>
    <property type="molecule type" value="Genomic_DNA"/>
</dbReference>
<evidence type="ECO:0000259" key="1">
    <source>
        <dbReference type="Pfam" id="PF02350"/>
    </source>
</evidence>
<dbReference type="SUPFAM" id="SSF53756">
    <property type="entry name" value="UDP-Glycosyltransferase/glycogen phosphorylase"/>
    <property type="match status" value="1"/>
</dbReference>